<dbReference type="Gene3D" id="2.40.50.100">
    <property type="match status" value="1"/>
</dbReference>
<dbReference type="InterPro" id="IPR000089">
    <property type="entry name" value="Biotin_lipoyl"/>
</dbReference>
<dbReference type="SUPFAM" id="SSF51230">
    <property type="entry name" value="Single hybrid motif"/>
    <property type="match status" value="1"/>
</dbReference>
<comment type="similarity">
    <text evidence="2 4">Belongs to the 2-oxoacid dehydrogenase family.</text>
</comment>
<evidence type="ECO:0000313" key="8">
    <source>
        <dbReference type="Proteomes" id="UP000078225"/>
    </source>
</evidence>
<dbReference type="InterPro" id="IPR023213">
    <property type="entry name" value="CAT-like_dom_sf"/>
</dbReference>
<dbReference type="SUPFAM" id="SSF52777">
    <property type="entry name" value="CoA-dependent acyltransferases"/>
    <property type="match status" value="1"/>
</dbReference>
<dbReference type="EC" id="2.3.1.-" evidence="4"/>
<dbReference type="AlphaFoldDB" id="A0A1B7KZ47"/>
<feature type="domain" description="Peripheral subunit-binding (PSBD)" evidence="6">
    <location>
        <begin position="221"/>
        <end position="258"/>
    </location>
</feature>
<dbReference type="Proteomes" id="UP000078225">
    <property type="component" value="Unassembled WGS sequence"/>
</dbReference>
<gene>
    <name evidence="7" type="ORF">A9B99_15895</name>
</gene>
<dbReference type="InterPro" id="IPR004167">
    <property type="entry name" value="PSBD"/>
</dbReference>
<comment type="caution">
    <text evidence="7">The sequence shown here is derived from an EMBL/GenBank/DDBJ whole genome shotgun (WGS) entry which is preliminary data.</text>
</comment>
<dbReference type="SUPFAM" id="SSF47005">
    <property type="entry name" value="Peripheral subunit-binding domain of 2-oxo acid dehydrogenase complex"/>
    <property type="match status" value="2"/>
</dbReference>
<keyword evidence="4" id="KW-0808">Transferase</keyword>
<dbReference type="OrthoDB" id="2086224at2"/>
<evidence type="ECO:0000256" key="2">
    <source>
        <dbReference type="ARBA" id="ARBA00007317"/>
    </source>
</evidence>
<dbReference type="GO" id="GO:0006086">
    <property type="term" value="P:pyruvate decarboxylation to acetyl-CoA"/>
    <property type="evidence" value="ECO:0007669"/>
    <property type="project" value="InterPro"/>
</dbReference>
<dbReference type="InterPro" id="IPR003016">
    <property type="entry name" value="2-oxoA_DH_lipoyl-BS"/>
</dbReference>
<keyword evidence="3 4" id="KW-0450">Lipoyl</keyword>
<dbReference type="GO" id="GO:0016746">
    <property type="term" value="F:acyltransferase activity"/>
    <property type="evidence" value="ECO:0007669"/>
    <property type="project" value="UniProtKB-KW"/>
</dbReference>
<organism evidence="7 8">
    <name type="scientific">Mangrovibacter phragmitis</name>
    <dbReference type="NCBI Taxonomy" id="1691903"/>
    <lineage>
        <taxon>Bacteria</taxon>
        <taxon>Pseudomonadati</taxon>
        <taxon>Pseudomonadota</taxon>
        <taxon>Gammaproteobacteria</taxon>
        <taxon>Enterobacterales</taxon>
        <taxon>Enterobacteriaceae</taxon>
        <taxon>Mangrovibacter</taxon>
    </lineage>
</organism>
<feature type="domain" description="Lipoyl-binding" evidence="5">
    <location>
        <begin position="4"/>
        <end position="79"/>
    </location>
</feature>
<dbReference type="GO" id="GO:0045254">
    <property type="term" value="C:pyruvate dehydrogenase complex"/>
    <property type="evidence" value="ECO:0007669"/>
    <property type="project" value="InterPro"/>
</dbReference>
<dbReference type="InterPro" id="IPR036625">
    <property type="entry name" value="E3-bd_dom_sf"/>
</dbReference>
<dbReference type="InterPro" id="IPR001078">
    <property type="entry name" value="2-oxoacid_DH_actylTfrase"/>
</dbReference>
<dbReference type="CDD" id="cd06849">
    <property type="entry name" value="lipoyl_domain"/>
    <property type="match status" value="1"/>
</dbReference>
<dbReference type="Pfam" id="PF02817">
    <property type="entry name" value="E3_binding"/>
    <property type="match status" value="2"/>
</dbReference>
<evidence type="ECO:0000256" key="4">
    <source>
        <dbReference type="RuleBase" id="RU003423"/>
    </source>
</evidence>
<dbReference type="PROSITE" id="PS00189">
    <property type="entry name" value="LIPOYL"/>
    <property type="match status" value="1"/>
</dbReference>
<protein>
    <recommendedName>
        <fullName evidence="4">Dihydrolipoamide acetyltransferase component of pyruvate dehydrogenase complex</fullName>
        <ecNumber evidence="4">2.3.1.-</ecNumber>
    </recommendedName>
</protein>
<comment type="cofactor">
    <cofactor evidence="1 4">
        <name>(R)-lipoate</name>
        <dbReference type="ChEBI" id="CHEBI:83088"/>
    </cofactor>
</comment>
<dbReference type="STRING" id="1691903.A9B99_15895"/>
<evidence type="ECO:0000259" key="5">
    <source>
        <dbReference type="PROSITE" id="PS50968"/>
    </source>
</evidence>
<dbReference type="InterPro" id="IPR045257">
    <property type="entry name" value="E2/Pdx1"/>
</dbReference>
<dbReference type="RefSeq" id="WP_064600957.1">
    <property type="nucleotide sequence ID" value="NZ_LYRP01000048.1"/>
</dbReference>
<evidence type="ECO:0000259" key="6">
    <source>
        <dbReference type="PROSITE" id="PS51826"/>
    </source>
</evidence>
<keyword evidence="4" id="KW-0012">Acyltransferase</keyword>
<name>A0A1B7KZ47_9ENTR</name>
<keyword evidence="8" id="KW-1185">Reference proteome</keyword>
<dbReference type="Pfam" id="PF00364">
    <property type="entry name" value="Biotin_lipoyl"/>
    <property type="match status" value="1"/>
</dbReference>
<sequence length="511" mass="54452">MSEIKTLEMPKWGLSMEEGLLARWAIQEGDSFTKGQEICEIETSKIVNVLEAPFAGTLRRIIAQQGDTLQVGAVLALVADTSVSDAELDEYVAGLATVKSVTPATEATGPDVVAQAVGNLPDVASTPSNKPVPPIGQTEVPASLQGITDVTLVNATPHALRLSARLGVDLKKVRGSGRDDRISVADLERAIVAAGGRIAPPQIPVRRSKIPRSHADDSQVSATPLARRLANKLGINLHDCRSSGSRGRVSRDDVLAAAALLDGQPQTGPAQESVPATFENIPLSGMRRAIASRLQMSKQHSPHFRLTADLDLERLLALRKEINSEVPGVKISVNDLLVKACGLALVAVPDVNVQFDEVTQSIHRFANADISVAVALPDGLITPIVRSANRRTVSDISNEIHSLVTKARAGTLKPEEFQGGTFSLSNLGMLGVRQFDAIINPPQSAILAIGTCEARAVVRDGQIVARHQLTVSLSCDHRVIDGAPGAAFLRELKRLVETPTLLFIQEASYAR</sequence>
<evidence type="ECO:0000256" key="3">
    <source>
        <dbReference type="ARBA" id="ARBA00022823"/>
    </source>
</evidence>
<dbReference type="Pfam" id="PF00198">
    <property type="entry name" value="2-oxoacid_dh"/>
    <property type="match status" value="1"/>
</dbReference>
<reference evidence="8" key="1">
    <citation type="submission" date="2016-05" db="EMBL/GenBank/DDBJ databases">
        <authorList>
            <person name="Behera P."/>
            <person name="Vaishampayan P."/>
            <person name="Singh N."/>
            <person name="Raina V."/>
            <person name="Suar M."/>
            <person name="Pattnaik A."/>
            <person name="Rastogi G."/>
        </authorList>
    </citation>
    <scope>NUCLEOTIDE SEQUENCE [LARGE SCALE GENOMIC DNA]</scope>
    <source>
        <strain evidence="8">MP23</strain>
    </source>
</reference>
<dbReference type="InterPro" id="IPR011053">
    <property type="entry name" value="Single_hybrid_motif"/>
</dbReference>
<evidence type="ECO:0000256" key="1">
    <source>
        <dbReference type="ARBA" id="ARBA00001938"/>
    </source>
</evidence>
<dbReference type="PANTHER" id="PTHR23151:SF90">
    <property type="entry name" value="DIHYDROLIPOYLLYSINE-RESIDUE ACETYLTRANSFERASE COMPONENT OF PYRUVATE DEHYDROGENASE COMPLEX, MITOCHONDRIAL-RELATED"/>
    <property type="match status" value="1"/>
</dbReference>
<evidence type="ECO:0000313" key="7">
    <source>
        <dbReference type="EMBL" id="OAT75344.1"/>
    </source>
</evidence>
<proteinExistence type="inferred from homology"/>
<dbReference type="Gene3D" id="4.10.320.10">
    <property type="entry name" value="E3-binding domain"/>
    <property type="match status" value="2"/>
</dbReference>
<dbReference type="PANTHER" id="PTHR23151">
    <property type="entry name" value="DIHYDROLIPOAMIDE ACETYL/SUCCINYL-TRANSFERASE-RELATED"/>
    <property type="match status" value="1"/>
</dbReference>
<accession>A0A1B7KZ47</accession>
<dbReference type="Gene3D" id="3.30.559.10">
    <property type="entry name" value="Chloramphenicol acetyltransferase-like domain"/>
    <property type="match status" value="1"/>
</dbReference>
<dbReference type="PROSITE" id="PS51826">
    <property type="entry name" value="PSBD"/>
    <property type="match status" value="2"/>
</dbReference>
<dbReference type="PROSITE" id="PS50968">
    <property type="entry name" value="BIOTINYL_LIPOYL"/>
    <property type="match status" value="1"/>
</dbReference>
<feature type="domain" description="Peripheral subunit-binding (PSBD)" evidence="6">
    <location>
        <begin position="154"/>
        <end position="191"/>
    </location>
</feature>
<dbReference type="EMBL" id="LYRP01000048">
    <property type="protein sequence ID" value="OAT75344.1"/>
    <property type="molecule type" value="Genomic_DNA"/>
</dbReference>